<gene>
    <name evidence="2" type="ORF">SAMN05444271_1721</name>
</gene>
<evidence type="ECO:0000313" key="2">
    <source>
        <dbReference type="EMBL" id="SEJ39254.1"/>
    </source>
</evidence>
<dbReference type="KEGG" id="hae:halTADL_2840"/>
<protein>
    <submittedName>
        <fullName evidence="2">Uncharacterized protein</fullName>
    </submittedName>
</protein>
<keyword evidence="1" id="KW-0812">Transmembrane</keyword>
<proteinExistence type="predicted"/>
<accession>A0A2H4Q5B4</accession>
<keyword evidence="3" id="KW-1185">Reference proteome</keyword>
<keyword evidence="1" id="KW-0472">Membrane</keyword>
<evidence type="ECO:0000256" key="1">
    <source>
        <dbReference type="SAM" id="Phobius"/>
    </source>
</evidence>
<dbReference type="EMBL" id="FNYR01000072">
    <property type="protein sequence ID" value="SEJ39254.1"/>
    <property type="molecule type" value="Genomic_DNA"/>
</dbReference>
<name>A0A1H6YHE6_9EURY</name>
<reference evidence="2 3" key="1">
    <citation type="submission" date="2016-10" db="EMBL/GenBank/DDBJ databases">
        <authorList>
            <person name="de Groot N.N."/>
        </authorList>
    </citation>
    <scope>NUCLEOTIDE SEQUENCE [LARGE SCALE GENOMIC DNA]</scope>
    <source>
        <strain evidence="2 3">DSM 22187</strain>
    </source>
</reference>
<feature type="transmembrane region" description="Helical" evidence="1">
    <location>
        <begin position="67"/>
        <end position="88"/>
    </location>
</feature>
<keyword evidence="1" id="KW-1133">Transmembrane helix</keyword>
<organism evidence="2 3">
    <name type="scientific">Halohasta litchfieldiae</name>
    <dbReference type="NCBI Taxonomy" id="1073996"/>
    <lineage>
        <taxon>Archaea</taxon>
        <taxon>Methanobacteriati</taxon>
        <taxon>Methanobacteriota</taxon>
        <taxon>Stenosarchaea group</taxon>
        <taxon>Halobacteria</taxon>
        <taxon>Halobacteriales</taxon>
        <taxon>Haloferacaceae</taxon>
        <taxon>Halohasta</taxon>
    </lineage>
</organism>
<accession>A0A1H6YHE6</accession>
<dbReference type="Proteomes" id="UP000198888">
    <property type="component" value="Unassembled WGS sequence"/>
</dbReference>
<evidence type="ECO:0000313" key="3">
    <source>
        <dbReference type="Proteomes" id="UP000198888"/>
    </source>
</evidence>
<dbReference type="AlphaFoldDB" id="A0A1H6YHE6"/>
<sequence>MAYVVIFIVFNTVYYNLTSIGQYLESISESSNLLLGIFESLLIVSSDHIIDGGTQEMNPESLAGNLFLLWIPATIHLIGFANLSGLVYDAYRRIVCEIMVAIVDR</sequence>